<evidence type="ECO:0000259" key="1">
    <source>
        <dbReference type="Pfam" id="PF04608"/>
    </source>
</evidence>
<dbReference type="Proteomes" id="UP000274035">
    <property type="component" value="Segment"/>
</dbReference>
<dbReference type="Pfam" id="PF04608">
    <property type="entry name" value="PgpA"/>
    <property type="match status" value="1"/>
</dbReference>
<dbReference type="InterPro" id="IPR007686">
    <property type="entry name" value="YutG/PgpA"/>
</dbReference>
<dbReference type="GO" id="GO:0006629">
    <property type="term" value="P:lipid metabolic process"/>
    <property type="evidence" value="ECO:0007669"/>
    <property type="project" value="InterPro"/>
</dbReference>
<protein>
    <submittedName>
        <fullName evidence="2">Low temperature requirement C protein</fullName>
    </submittedName>
</protein>
<dbReference type="PIRSF" id="PIRSF019587">
    <property type="entry name" value="PGPase"/>
    <property type="match status" value="1"/>
</dbReference>
<dbReference type="InterPro" id="IPR036681">
    <property type="entry name" value="PgpA-like_sf"/>
</dbReference>
<dbReference type="EMBL" id="CP031026">
    <property type="protein sequence ID" value="AZA17323.1"/>
    <property type="molecule type" value="Genomic_DNA"/>
</dbReference>
<evidence type="ECO:0000313" key="2">
    <source>
        <dbReference type="EMBL" id="AZA17323.1"/>
    </source>
</evidence>
<dbReference type="Gene3D" id="1.10.3760.10">
    <property type="entry name" value="PgpA-like"/>
    <property type="match status" value="1"/>
</dbReference>
<proteinExistence type="predicted"/>
<dbReference type="SUPFAM" id="SSF101307">
    <property type="entry name" value="YutG-like"/>
    <property type="match status" value="1"/>
</dbReference>
<evidence type="ECO:0000313" key="3">
    <source>
        <dbReference type="Proteomes" id="UP000274035"/>
    </source>
</evidence>
<reference evidence="2 3" key="1">
    <citation type="submission" date="2018-09" db="EMBL/GenBank/DDBJ databases">
        <authorList>
            <person name="Somerville V."/>
        </authorList>
    </citation>
    <scope>NUCLEOTIDE SEQUENCE [LARGE SCALE GENOMIC DNA]</scope>
</reference>
<name>A0A3G6JHB4_9CAUD</name>
<accession>A0A3G6JHB4</accession>
<feature type="domain" description="YutG/PgpA" evidence="1">
    <location>
        <begin position="45"/>
        <end position="162"/>
    </location>
</feature>
<gene>
    <name evidence="2" type="ORF">DQL93_0720</name>
</gene>
<dbReference type="InterPro" id="IPR026038">
    <property type="entry name" value="Put_PGPase"/>
</dbReference>
<dbReference type="GO" id="GO:0008962">
    <property type="term" value="F:phosphatidylglycerophosphatase activity"/>
    <property type="evidence" value="ECO:0007669"/>
    <property type="project" value="InterPro"/>
</dbReference>
<keyword evidence="3" id="KW-1185">Reference proteome</keyword>
<sequence length="166" mass="18334">MSNKQSFHYHDGEAYIFTVKKLKQRGIDLEDICAKAIEEQKKHGVSTSMADARKYLINLLRKREIMNVIMVGIYLDEQAEKGLLDGPLQDIVESDAPAFGLDESFAFVITSLFGSIAGTNFGALDVNKTGVAKELDNSNGRVNTFLDDIFSALVASLEAKIAHEDF</sequence>
<organism evidence="2 3">
    <name type="scientific">Lactobacillus phage ViSo-2018a</name>
    <dbReference type="NCBI Taxonomy" id="2267607"/>
    <lineage>
        <taxon>Viruses</taxon>
        <taxon>Duplodnaviria</taxon>
        <taxon>Heunggongvirae</taxon>
        <taxon>Uroviricota</taxon>
        <taxon>Caudoviricetes</taxon>
        <taxon>Tybeckvirinae</taxon>
        <taxon>Lidleunavirus</taxon>
        <taxon>Lidleunavirus ViSo2018a</taxon>
    </lineage>
</organism>